<keyword evidence="2" id="KW-1185">Reference proteome</keyword>
<accession>A0ABQ5H6J3</accession>
<dbReference type="EMBL" id="BQNB010019269">
    <property type="protein sequence ID" value="GJT83508.1"/>
    <property type="molecule type" value="Genomic_DNA"/>
</dbReference>
<reference evidence="1" key="2">
    <citation type="submission" date="2022-01" db="EMBL/GenBank/DDBJ databases">
        <authorList>
            <person name="Yamashiro T."/>
            <person name="Shiraishi A."/>
            <person name="Satake H."/>
            <person name="Nakayama K."/>
        </authorList>
    </citation>
    <scope>NUCLEOTIDE SEQUENCE</scope>
</reference>
<comment type="caution">
    <text evidence="1">The sequence shown here is derived from an EMBL/GenBank/DDBJ whole genome shotgun (WGS) entry which is preliminary data.</text>
</comment>
<sequence length="247" mass="29161">DGDDVTIDATPLSTKSPTIVDNKIYKEGKKSFFQIIRADGNSQMYLTFGKMLKNFDRENLKVLWSIVKARFKKTKLMDYMDNFLFLNLKIMFEHHVENNVWKSQQGLVKVLNWKLFYSCGFHCITMQSMLFYLLVEKMCPLTNHTLHQMFNDVKLQADYECEMEFEHLRLGRIVGIKRLHDDLEVTAAKLMLLVYKLLLLVFRVNAAGLKLQRLTELQLLEDKDCLKNKNTYVISIKLFMEKIMDMY</sequence>
<organism evidence="1 2">
    <name type="scientific">Tanacetum coccineum</name>
    <dbReference type="NCBI Taxonomy" id="301880"/>
    <lineage>
        <taxon>Eukaryota</taxon>
        <taxon>Viridiplantae</taxon>
        <taxon>Streptophyta</taxon>
        <taxon>Embryophyta</taxon>
        <taxon>Tracheophyta</taxon>
        <taxon>Spermatophyta</taxon>
        <taxon>Magnoliopsida</taxon>
        <taxon>eudicotyledons</taxon>
        <taxon>Gunneridae</taxon>
        <taxon>Pentapetalae</taxon>
        <taxon>asterids</taxon>
        <taxon>campanulids</taxon>
        <taxon>Asterales</taxon>
        <taxon>Asteraceae</taxon>
        <taxon>Asteroideae</taxon>
        <taxon>Anthemideae</taxon>
        <taxon>Anthemidinae</taxon>
        <taxon>Tanacetum</taxon>
    </lineage>
</organism>
<feature type="non-terminal residue" evidence="1">
    <location>
        <position position="1"/>
    </location>
</feature>
<proteinExistence type="predicted"/>
<evidence type="ECO:0000313" key="2">
    <source>
        <dbReference type="Proteomes" id="UP001151760"/>
    </source>
</evidence>
<reference evidence="1" key="1">
    <citation type="journal article" date="2022" name="Int. J. Mol. Sci.">
        <title>Draft Genome of Tanacetum Coccineum: Genomic Comparison of Closely Related Tanacetum-Family Plants.</title>
        <authorList>
            <person name="Yamashiro T."/>
            <person name="Shiraishi A."/>
            <person name="Nakayama K."/>
            <person name="Satake H."/>
        </authorList>
    </citation>
    <scope>NUCLEOTIDE SEQUENCE</scope>
</reference>
<gene>
    <name evidence="1" type="ORF">Tco_1057850</name>
</gene>
<name>A0ABQ5H6J3_9ASTR</name>
<evidence type="ECO:0000313" key="1">
    <source>
        <dbReference type="EMBL" id="GJT83508.1"/>
    </source>
</evidence>
<protein>
    <submittedName>
        <fullName evidence="1">Uncharacterized protein</fullName>
    </submittedName>
</protein>
<dbReference type="Proteomes" id="UP001151760">
    <property type="component" value="Unassembled WGS sequence"/>
</dbReference>